<accession>A0A3R6A9I0</accession>
<gene>
    <name evidence="2" type="ORF">DWX03_13635</name>
</gene>
<feature type="domain" description="Peptidase C14 caspase" evidence="1">
    <location>
        <begin position="7"/>
        <end position="214"/>
    </location>
</feature>
<dbReference type="PANTHER" id="PTHR22576:SF37">
    <property type="entry name" value="MUCOSA-ASSOCIATED LYMPHOID TISSUE LYMPHOMA TRANSLOCATION PROTEIN 1"/>
    <property type="match status" value="1"/>
</dbReference>
<dbReference type="Pfam" id="PF00656">
    <property type="entry name" value="Peptidase_C14"/>
    <property type="match status" value="1"/>
</dbReference>
<organism evidence="2 3">
    <name type="scientific">Coprococcus comes</name>
    <dbReference type="NCBI Taxonomy" id="410072"/>
    <lineage>
        <taxon>Bacteria</taxon>
        <taxon>Bacillati</taxon>
        <taxon>Bacillota</taxon>
        <taxon>Clostridia</taxon>
        <taxon>Lachnospirales</taxon>
        <taxon>Lachnospiraceae</taxon>
        <taxon>Coprococcus</taxon>
    </lineage>
</organism>
<proteinExistence type="predicted"/>
<dbReference type="InterPro" id="IPR011600">
    <property type="entry name" value="Pept_C14_caspase"/>
</dbReference>
<evidence type="ECO:0000313" key="2">
    <source>
        <dbReference type="EMBL" id="RGT87829.1"/>
    </source>
</evidence>
<dbReference type="PANTHER" id="PTHR22576">
    <property type="entry name" value="MUCOSA ASSOCIATED LYMPHOID TISSUE LYMPHOMA TRANSLOCATION PROTEIN 1/PARACASPASE"/>
    <property type="match status" value="1"/>
</dbReference>
<dbReference type="Gene3D" id="3.40.50.1460">
    <property type="match status" value="1"/>
</dbReference>
<protein>
    <submittedName>
        <fullName evidence="2">Caspase family protein</fullName>
    </submittedName>
</protein>
<dbReference type="InterPro" id="IPR029030">
    <property type="entry name" value="Caspase-like_dom_sf"/>
</dbReference>
<dbReference type="EMBL" id="QRXJ01000020">
    <property type="protein sequence ID" value="RGT87829.1"/>
    <property type="molecule type" value="Genomic_DNA"/>
</dbReference>
<dbReference type="InterPro" id="IPR052039">
    <property type="entry name" value="Caspase-related_regulators"/>
</dbReference>
<dbReference type="GO" id="GO:0006508">
    <property type="term" value="P:proteolysis"/>
    <property type="evidence" value="ECO:0007669"/>
    <property type="project" value="InterPro"/>
</dbReference>
<reference evidence="2 3" key="1">
    <citation type="submission" date="2018-08" db="EMBL/GenBank/DDBJ databases">
        <title>A genome reference for cultivated species of the human gut microbiota.</title>
        <authorList>
            <person name="Zou Y."/>
            <person name="Xue W."/>
            <person name="Luo G."/>
        </authorList>
    </citation>
    <scope>NUCLEOTIDE SEQUENCE [LARGE SCALE GENOMIC DNA]</scope>
    <source>
        <strain evidence="2 3">AF18-12LB</strain>
    </source>
</reference>
<comment type="caution">
    <text evidence="2">The sequence shown here is derived from an EMBL/GenBank/DDBJ whole genome shotgun (WGS) entry which is preliminary data.</text>
</comment>
<name>A0A3R6A9I0_9FIRM</name>
<keyword evidence="3" id="KW-1185">Reference proteome</keyword>
<evidence type="ECO:0000313" key="3">
    <source>
        <dbReference type="Proteomes" id="UP000283360"/>
    </source>
</evidence>
<evidence type="ECO:0000259" key="1">
    <source>
        <dbReference type="Pfam" id="PF00656"/>
    </source>
</evidence>
<sequence>MEVNMEKRAILFGMFHYANSRSISADELPSTAFDVMILEKKLKQLQFKTSSYIDLGLKDVEQKILEFAITAPCDSLNVIYFSGHGGHSKGENYLYPVDFGINLDMGLSVDKSALNLNRIYPCFTRKVKLLIIVDACRDNLTPKYAGDFSEMVAPQNTYIAYATQFGDYSGCTAQISYFTEALCENILTPNISIDQLFTNVRASLYLKHGKQISNSVNGLMSYVTLNEQVETDDVGQLVLQFVDKYGDMYIDKYGFFAGDDLVFIDAAQYCDISVLDAIYKYLKLDAERCHVIRGLSESHEKLIAFWGMLSHGLKQDEFYTWQYRGRPIRLGEIPPLPLDMQKPMPDTGKEIVVDIKLEIRDDGIYILTNLPDKYQFYGKINDKISVRNIIVKDGSAKISLSDNTIDVQSVDLYSVLATVSGVDISIVGDRCRNLIGQYVKFNPINGNSIEFHYKK</sequence>
<dbReference type="SUPFAM" id="SSF52129">
    <property type="entry name" value="Caspase-like"/>
    <property type="match status" value="1"/>
</dbReference>
<dbReference type="AlphaFoldDB" id="A0A3R6A9I0"/>
<dbReference type="GO" id="GO:0004197">
    <property type="term" value="F:cysteine-type endopeptidase activity"/>
    <property type="evidence" value="ECO:0007669"/>
    <property type="project" value="InterPro"/>
</dbReference>
<dbReference type="Proteomes" id="UP000283360">
    <property type="component" value="Unassembled WGS sequence"/>
</dbReference>